<evidence type="ECO:0000256" key="8">
    <source>
        <dbReference type="SAM" id="SignalP"/>
    </source>
</evidence>
<keyword evidence="8" id="KW-0732">Signal</keyword>
<dbReference type="Gene3D" id="1.20.1600.10">
    <property type="entry name" value="Outer membrane efflux proteins (OEP)"/>
    <property type="match status" value="1"/>
</dbReference>
<keyword evidence="4" id="KW-1134">Transmembrane beta strand</keyword>
<protein>
    <recommendedName>
        <fullName evidence="11">TolC family protein</fullName>
    </recommendedName>
</protein>
<dbReference type="AlphaFoldDB" id="A0A1L3GHJ4"/>
<keyword evidence="5" id="KW-0812">Transmembrane</keyword>
<gene>
    <name evidence="9" type="ORF">A7E75_10585</name>
</gene>
<accession>A0A1L3GHJ4</accession>
<organism evidence="9 10">
    <name type="scientific">Syntrophotalea acetylenica</name>
    <name type="common">Pelobacter acetylenicus</name>
    <dbReference type="NCBI Taxonomy" id="29542"/>
    <lineage>
        <taxon>Bacteria</taxon>
        <taxon>Pseudomonadati</taxon>
        <taxon>Thermodesulfobacteriota</taxon>
        <taxon>Desulfuromonadia</taxon>
        <taxon>Desulfuromonadales</taxon>
        <taxon>Syntrophotaleaceae</taxon>
        <taxon>Syntrophotalea</taxon>
    </lineage>
</organism>
<evidence type="ECO:0000256" key="7">
    <source>
        <dbReference type="ARBA" id="ARBA00023237"/>
    </source>
</evidence>
<dbReference type="GO" id="GO:0009279">
    <property type="term" value="C:cell outer membrane"/>
    <property type="evidence" value="ECO:0007669"/>
    <property type="project" value="UniProtKB-SubCell"/>
</dbReference>
<comment type="similarity">
    <text evidence="2">Belongs to the outer membrane factor (OMF) (TC 1.B.17) family.</text>
</comment>
<dbReference type="SUPFAM" id="SSF56954">
    <property type="entry name" value="Outer membrane efflux proteins (OEP)"/>
    <property type="match status" value="1"/>
</dbReference>
<evidence type="ECO:0000256" key="4">
    <source>
        <dbReference type="ARBA" id="ARBA00022452"/>
    </source>
</evidence>
<evidence type="ECO:0000256" key="3">
    <source>
        <dbReference type="ARBA" id="ARBA00022448"/>
    </source>
</evidence>
<evidence type="ECO:0008006" key="11">
    <source>
        <dbReference type="Google" id="ProtNLM"/>
    </source>
</evidence>
<dbReference type="GO" id="GO:1990281">
    <property type="term" value="C:efflux pump complex"/>
    <property type="evidence" value="ECO:0007669"/>
    <property type="project" value="TreeGrafter"/>
</dbReference>
<evidence type="ECO:0000313" key="10">
    <source>
        <dbReference type="Proteomes" id="UP000182264"/>
    </source>
</evidence>
<dbReference type="EMBL" id="CP015518">
    <property type="protein sequence ID" value="APG25416.1"/>
    <property type="molecule type" value="Genomic_DNA"/>
</dbReference>
<dbReference type="OrthoDB" id="127236at2"/>
<evidence type="ECO:0000313" key="9">
    <source>
        <dbReference type="EMBL" id="APG25416.1"/>
    </source>
</evidence>
<dbReference type="PANTHER" id="PTHR30026">
    <property type="entry name" value="OUTER MEMBRANE PROTEIN TOLC"/>
    <property type="match status" value="1"/>
</dbReference>
<name>A0A1L3GHJ4_SYNAC</name>
<dbReference type="GO" id="GO:0015288">
    <property type="term" value="F:porin activity"/>
    <property type="evidence" value="ECO:0007669"/>
    <property type="project" value="TreeGrafter"/>
</dbReference>
<evidence type="ECO:0000256" key="5">
    <source>
        <dbReference type="ARBA" id="ARBA00022692"/>
    </source>
</evidence>
<evidence type="ECO:0000256" key="1">
    <source>
        <dbReference type="ARBA" id="ARBA00004442"/>
    </source>
</evidence>
<dbReference type="PANTHER" id="PTHR30026:SF23">
    <property type="entry name" value="TO APRF-PUTATIVE OUTER MEMBRANE EFFLUX PROTEIN OR SECRETED ALKALINE PHOSPHATASE-RELATED"/>
    <property type="match status" value="1"/>
</dbReference>
<dbReference type="Proteomes" id="UP000182264">
    <property type="component" value="Chromosome"/>
</dbReference>
<keyword evidence="10" id="KW-1185">Reference proteome</keyword>
<dbReference type="InterPro" id="IPR003423">
    <property type="entry name" value="OMP_efflux"/>
</dbReference>
<reference evidence="9 10" key="1">
    <citation type="journal article" date="2017" name="Genome Announc.">
        <title>Complete Genome Sequences of Two Acetylene-Fermenting Pelobacter acetylenicus Strains.</title>
        <authorList>
            <person name="Sutton J.M."/>
            <person name="Baesman S.M."/>
            <person name="Fierst J.L."/>
            <person name="Poret-Peterson A.T."/>
            <person name="Oremland R.S."/>
            <person name="Dunlap D.S."/>
            <person name="Akob D.M."/>
        </authorList>
    </citation>
    <scope>NUCLEOTIDE SEQUENCE [LARGE SCALE GENOMIC DNA]</scope>
    <source>
        <strain evidence="9 10">DSM 3247</strain>
    </source>
</reference>
<comment type="subcellular location">
    <subcellularLocation>
        <location evidence="1">Cell outer membrane</location>
    </subcellularLocation>
</comment>
<sequence length="508" mass="57013">MRCVWLTLILVPLTFCCAAAQSPDMGPWPEGGASVLTLRDVLRLALERNLDLKAQQYETRASDAEISKAYGLYDPVLGLEYAEGESRQRLNLQFYSAQSSERYRRFNLGLRQKIPTGGDLYLDFTNQRADQQPAPGLNPYYEGAVTLSLVQPLLKGFGGTVTEQNILFAVKGRDMAIEDLRESAFRVVADTRDAFFEALRLRDNVGYRQASVALADSLLRENRARVKAGVLPRVDELEAEFGLKQRQRDLLDADREYLDGLDALALLLDIQDEIALPDVPPGIPDAVADVQQGVAQALAKRPDVQRRMRDIERLELQSRIAGNAVLPALDLAAAYGHRGLGQDYSDNLRDIGSDDFRNWEIGLTLSYPLGNREARHEYRRSEFERKGRQAQLTQLKNRVRTEVRAAIRLLEVSRKKIDVTSSQLAFAEEKLRTLLKRREVGLATTRQVLEGEEDHALAQTEQAAAMTDLHKAVTGYYKVTGQLLEREGVRFVDTFHNEAASLLDSGRP</sequence>
<dbReference type="InterPro" id="IPR051906">
    <property type="entry name" value="TolC-like"/>
</dbReference>
<feature type="signal peptide" evidence="8">
    <location>
        <begin position="1"/>
        <end position="20"/>
    </location>
</feature>
<dbReference type="GO" id="GO:0015562">
    <property type="term" value="F:efflux transmembrane transporter activity"/>
    <property type="evidence" value="ECO:0007669"/>
    <property type="project" value="InterPro"/>
</dbReference>
<dbReference type="KEGG" id="pace:A6070_04590"/>
<evidence type="ECO:0000256" key="6">
    <source>
        <dbReference type="ARBA" id="ARBA00023136"/>
    </source>
</evidence>
<dbReference type="RefSeq" id="WP_072287267.1">
    <property type="nucleotide sequence ID" value="NZ_CP015455.1"/>
</dbReference>
<dbReference type="STRING" id="29542.A6070_04590"/>
<keyword evidence="3" id="KW-0813">Transport</keyword>
<feature type="chain" id="PRO_5012273019" description="TolC family protein" evidence="8">
    <location>
        <begin position="21"/>
        <end position="508"/>
    </location>
</feature>
<keyword evidence="6" id="KW-0472">Membrane</keyword>
<dbReference type="Pfam" id="PF02321">
    <property type="entry name" value="OEP"/>
    <property type="match status" value="2"/>
</dbReference>
<evidence type="ECO:0000256" key="2">
    <source>
        <dbReference type="ARBA" id="ARBA00007613"/>
    </source>
</evidence>
<keyword evidence="7" id="KW-0998">Cell outer membrane</keyword>
<proteinExistence type="inferred from homology"/>